<dbReference type="InterPro" id="IPR018712">
    <property type="entry name" value="Tle1-like_cat"/>
</dbReference>
<dbReference type="PANTHER" id="PTHR33840">
    <property type="match status" value="1"/>
</dbReference>
<feature type="domain" description="T6SS Phospholipase effector Tle1-like catalytic" evidence="1">
    <location>
        <begin position="3"/>
        <end position="255"/>
    </location>
</feature>
<proteinExistence type="predicted"/>
<sequence length="354" mass="39928">MARNLAVFFDGTWNEPNDRTNVYELYKSALECDDQEVRYIEGVGSQGGGIWAAMDKFAGGAFGAGLSANIREGYRWLSQRFRPGDKIFLFGFSRGAYGARSLSGMIRNCGLLMDPNEDRVGEAYSLYRDEGTPESEHAQSFRTKFSFETDIHFLGVWDTVGSLGIPVGTLKIPGFSNYYQFHDTELSNYVRNAFHALATNEFRAPYAPTYWTRRPESGGRPSHLSVEQRWFIGAHADVGGGYIDGCLQTLPAAWLQWKAWNCGLHFNPAVEVARDYDAASPHDSYTEFSKKVPFHIDKAARAWEPGMPLNLTCDRRLHQKLVDSEFLKEYPELRARLLELPLAEAIPEQLHKSG</sequence>
<reference evidence="3" key="1">
    <citation type="submission" date="2018-11" db="EMBL/GenBank/DDBJ databases">
        <title>FDA dAtabase for Regulatory Grade micrObial Sequences (FDA-ARGOS): Supporting development and validation of Infectious Disease Dx tests.</title>
        <authorList>
            <person name="Goldberg B."/>
            <person name="Campos J."/>
            <person name="Tallon L."/>
            <person name="Sadzewicz L."/>
            <person name="Zhao X."/>
            <person name="Vavikolanu K."/>
            <person name="Mehta A."/>
            <person name="Aluvathingal J."/>
            <person name="Nadendla S."/>
            <person name="Geyer C."/>
            <person name="Nandy P."/>
            <person name="Yan Y."/>
            <person name="Sichtig H."/>
        </authorList>
    </citation>
    <scope>NUCLEOTIDE SEQUENCE [LARGE SCALE GENOMIC DNA]</scope>
    <source>
        <strain evidence="3">FDAARGOS_614</strain>
        <plasmid evidence="3">unnamed2</plasmid>
    </source>
</reference>
<evidence type="ECO:0000313" key="2">
    <source>
        <dbReference type="EMBL" id="AZG17328.1"/>
    </source>
</evidence>
<gene>
    <name evidence="2" type="ORF">EHF44_26675</name>
</gene>
<dbReference type="AlphaFoldDB" id="A0A3G8HAF9"/>
<dbReference type="OrthoDB" id="4378831at2"/>
<protein>
    <submittedName>
        <fullName evidence="2">DUF2235 domain-containing protein</fullName>
    </submittedName>
</protein>
<accession>A0A3G8HAF9</accession>
<evidence type="ECO:0000313" key="3">
    <source>
        <dbReference type="Proteomes" id="UP000270411"/>
    </source>
</evidence>
<geneLocation type="plasmid" evidence="2">
    <name>unnamed2</name>
</geneLocation>
<organism evidence="2 3">
    <name type="scientific">Cupriavidus pauculus</name>
    <dbReference type="NCBI Taxonomy" id="82633"/>
    <lineage>
        <taxon>Bacteria</taxon>
        <taxon>Pseudomonadati</taxon>
        <taxon>Pseudomonadota</taxon>
        <taxon>Betaproteobacteria</taxon>
        <taxon>Burkholderiales</taxon>
        <taxon>Burkholderiaceae</taxon>
        <taxon>Cupriavidus</taxon>
    </lineage>
</organism>
<dbReference type="Proteomes" id="UP000270411">
    <property type="component" value="Plasmid unnamed2"/>
</dbReference>
<keyword evidence="2" id="KW-0614">Plasmid</keyword>
<evidence type="ECO:0000259" key="1">
    <source>
        <dbReference type="Pfam" id="PF09994"/>
    </source>
</evidence>
<dbReference type="KEGG" id="cpau:EHF44_26675"/>
<dbReference type="Pfam" id="PF09994">
    <property type="entry name" value="T6SS_Tle1-like_cat"/>
    <property type="match status" value="1"/>
</dbReference>
<dbReference type="EMBL" id="CP033971">
    <property type="protein sequence ID" value="AZG17328.1"/>
    <property type="molecule type" value="Genomic_DNA"/>
</dbReference>
<name>A0A3G8HAF9_9BURK</name>
<dbReference type="PANTHER" id="PTHR33840:SF1">
    <property type="entry name" value="TLE1 PHOSPHOLIPASE DOMAIN-CONTAINING PROTEIN"/>
    <property type="match status" value="1"/>
</dbReference>